<dbReference type="InterPro" id="IPR015797">
    <property type="entry name" value="NUDIX_hydrolase-like_dom_sf"/>
</dbReference>
<dbReference type="PANTHER" id="PTHR43736">
    <property type="entry name" value="ADP-RIBOSE PYROPHOSPHATASE"/>
    <property type="match status" value="1"/>
</dbReference>
<dbReference type="Gene3D" id="3.90.79.10">
    <property type="entry name" value="Nucleoside Triphosphate Pyrophosphohydrolase"/>
    <property type="match status" value="1"/>
</dbReference>
<dbReference type="Proteomes" id="UP000278792">
    <property type="component" value="Unassembled WGS sequence"/>
</dbReference>
<dbReference type="PANTHER" id="PTHR43736:SF1">
    <property type="entry name" value="DIHYDRONEOPTERIN TRIPHOSPHATE DIPHOSPHATASE"/>
    <property type="match status" value="1"/>
</dbReference>
<dbReference type="Pfam" id="PF00293">
    <property type="entry name" value="NUDIX"/>
    <property type="match status" value="1"/>
</dbReference>
<comment type="caution">
    <text evidence="3">The sequence shown here is derived from an EMBL/GenBank/DDBJ whole genome shotgun (WGS) entry which is preliminary data.</text>
</comment>
<keyword evidence="1" id="KW-0378">Hydrolase</keyword>
<evidence type="ECO:0000313" key="4">
    <source>
        <dbReference type="Proteomes" id="UP000278792"/>
    </source>
</evidence>
<dbReference type="GO" id="GO:0016787">
    <property type="term" value="F:hydrolase activity"/>
    <property type="evidence" value="ECO:0007669"/>
    <property type="project" value="UniProtKB-KW"/>
</dbReference>
<reference evidence="3 4" key="1">
    <citation type="submission" date="2018-11" db="EMBL/GenBank/DDBJ databases">
        <title>Vibrio ponticus strain CAIM 1751 pathogenic for the snapper Lutjanus guttatus.</title>
        <authorList>
            <person name="Soto-Rodriguez S."/>
            <person name="Lozano-Olvera R."/>
            <person name="Gomez-Gil B."/>
        </authorList>
    </citation>
    <scope>NUCLEOTIDE SEQUENCE [LARGE SCALE GENOMIC DNA]</scope>
    <source>
        <strain evidence="3 4">CAIM 1751</strain>
    </source>
</reference>
<dbReference type="PRINTS" id="PR00502">
    <property type="entry name" value="NUDIXFAMILY"/>
</dbReference>
<gene>
    <name evidence="3" type="ORF">EGH82_11020</name>
</gene>
<proteinExistence type="predicted"/>
<accession>A0A3N3DZZ5</accession>
<dbReference type="RefSeq" id="WP_123782103.1">
    <property type="nucleotide sequence ID" value="NZ_RKIK01000028.1"/>
</dbReference>
<dbReference type="InterPro" id="IPR020476">
    <property type="entry name" value="Nudix_hydrolase"/>
</dbReference>
<name>A0A3N3DZZ5_9VIBR</name>
<dbReference type="InterPro" id="IPR000086">
    <property type="entry name" value="NUDIX_hydrolase_dom"/>
</dbReference>
<feature type="domain" description="Nudix hydrolase" evidence="2">
    <location>
        <begin position="8"/>
        <end position="142"/>
    </location>
</feature>
<protein>
    <submittedName>
        <fullName evidence="3">NUDIX domain-containing protein</fullName>
    </submittedName>
</protein>
<dbReference type="EMBL" id="RKIK01000028">
    <property type="protein sequence ID" value="ROV59986.1"/>
    <property type="molecule type" value="Genomic_DNA"/>
</dbReference>
<dbReference type="SUPFAM" id="SSF55811">
    <property type="entry name" value="Nudix"/>
    <property type="match status" value="1"/>
</dbReference>
<evidence type="ECO:0000259" key="2">
    <source>
        <dbReference type="PROSITE" id="PS51462"/>
    </source>
</evidence>
<evidence type="ECO:0000313" key="3">
    <source>
        <dbReference type="EMBL" id="ROV59986.1"/>
    </source>
</evidence>
<dbReference type="AlphaFoldDB" id="A0A3N3DZZ5"/>
<organism evidence="3 4">
    <name type="scientific">Vibrio ponticus</name>
    <dbReference type="NCBI Taxonomy" id="265668"/>
    <lineage>
        <taxon>Bacteria</taxon>
        <taxon>Pseudomonadati</taxon>
        <taxon>Pseudomonadota</taxon>
        <taxon>Gammaproteobacteria</taxon>
        <taxon>Vibrionales</taxon>
        <taxon>Vibrionaceae</taxon>
        <taxon>Vibrio</taxon>
    </lineage>
</organism>
<dbReference type="PROSITE" id="PS51462">
    <property type="entry name" value="NUDIX"/>
    <property type="match status" value="1"/>
</dbReference>
<evidence type="ECO:0000256" key="1">
    <source>
        <dbReference type="ARBA" id="ARBA00022801"/>
    </source>
</evidence>
<dbReference type="CDD" id="cd04673">
    <property type="entry name" value="NUDIX_ADPRase"/>
    <property type="match status" value="1"/>
</dbReference>
<sequence>MDTTKNHLTAPRVGVIAVTYKGDDLLLIQRGKEPNKYGWGFPGGSVNPGESLHHAACRELLEETQIRATAEQNIDVIEVNEFDQHGIHHHFVLVAVLCRYESGNAVASDDALDCKWLSIEQITSGQHDLIHQVPSVAEKTARLIRS</sequence>